<proteinExistence type="predicted"/>
<dbReference type="HOGENOM" id="CLU_3324335_0_0_9"/>
<evidence type="ECO:0000313" key="1">
    <source>
        <dbReference type="EMBL" id="EJQ77976.1"/>
    </source>
</evidence>
<dbReference type="EMBL" id="AHEA01000025">
    <property type="protein sequence ID" value="EJQ77976.1"/>
    <property type="molecule type" value="Genomic_DNA"/>
</dbReference>
<sequence>MSGEFPYNIICLFLLNVKKKSTKGQRKINKNAILVENI</sequence>
<dbReference type="PATRIC" id="fig|1053206.3.peg.3043"/>
<accession>J8CZ93</accession>
<evidence type="ECO:0000313" key="2">
    <source>
        <dbReference type="Proteomes" id="UP000006977"/>
    </source>
</evidence>
<comment type="caution">
    <text evidence="1">The sequence shown here is derived from an EMBL/GenBank/DDBJ whole genome shotgun (WGS) entry which is preliminary data.</text>
</comment>
<dbReference type="Proteomes" id="UP000006977">
    <property type="component" value="Unassembled WGS sequence"/>
</dbReference>
<gene>
    <name evidence="1" type="ORF">IGC_02988</name>
</gene>
<protein>
    <submittedName>
        <fullName evidence="1">Uncharacterized protein</fullName>
    </submittedName>
</protein>
<name>J8CZ93_BACCE</name>
<dbReference type="AlphaFoldDB" id="J8CZ93"/>
<organism evidence="1 2">
    <name type="scientific">Bacillus cereus HuA4-10</name>
    <dbReference type="NCBI Taxonomy" id="1053206"/>
    <lineage>
        <taxon>Bacteria</taxon>
        <taxon>Bacillati</taxon>
        <taxon>Bacillota</taxon>
        <taxon>Bacilli</taxon>
        <taxon>Bacillales</taxon>
        <taxon>Bacillaceae</taxon>
        <taxon>Bacillus</taxon>
        <taxon>Bacillus cereus group</taxon>
    </lineage>
</organism>
<reference evidence="1 2" key="1">
    <citation type="submission" date="2012-04" db="EMBL/GenBank/DDBJ databases">
        <title>The Genome Sequence of Bacillus cereus HuA4-10.</title>
        <authorList>
            <consortium name="The Broad Institute Genome Sequencing Platform"/>
            <consortium name="The Broad Institute Genome Sequencing Center for Infectious Disease"/>
            <person name="Feldgarden M."/>
            <person name="Van der Auwera G.A."/>
            <person name="Mahillon J."/>
            <person name="Duprez V."/>
            <person name="Timmery S."/>
            <person name="Mattelet C."/>
            <person name="Dierick K."/>
            <person name="Sun M."/>
            <person name="Yu Z."/>
            <person name="Zhu L."/>
            <person name="Hu X."/>
            <person name="Shank E.B."/>
            <person name="Swiecicka I."/>
            <person name="Hansen B.M."/>
            <person name="Andrup L."/>
            <person name="Young S.K."/>
            <person name="Zeng Q."/>
            <person name="Gargeya S."/>
            <person name="Fitzgerald M."/>
            <person name="Haas B."/>
            <person name="Abouelleil A."/>
            <person name="Alvarado L."/>
            <person name="Arachchi H.M."/>
            <person name="Berlin A."/>
            <person name="Chapman S.B."/>
            <person name="Goldberg J."/>
            <person name="Griggs A."/>
            <person name="Gujja S."/>
            <person name="Hansen M."/>
            <person name="Howarth C."/>
            <person name="Imamovic A."/>
            <person name="Larimer J."/>
            <person name="McCowen C."/>
            <person name="Montmayeur A."/>
            <person name="Murphy C."/>
            <person name="Neiman D."/>
            <person name="Pearson M."/>
            <person name="Priest M."/>
            <person name="Roberts A."/>
            <person name="Saif S."/>
            <person name="Shea T."/>
            <person name="Sisk P."/>
            <person name="Sykes S."/>
            <person name="Wortman J."/>
            <person name="Nusbaum C."/>
            <person name="Birren B."/>
        </authorList>
    </citation>
    <scope>NUCLEOTIDE SEQUENCE [LARGE SCALE GENOMIC DNA]</scope>
    <source>
        <strain evidence="1 2">HuA4-10</strain>
    </source>
</reference>